<organism evidence="2">
    <name type="scientific">Veillonella ratti</name>
    <dbReference type="NCBI Taxonomy" id="103892"/>
    <lineage>
        <taxon>Bacteria</taxon>
        <taxon>Bacillati</taxon>
        <taxon>Bacillota</taxon>
        <taxon>Negativicutes</taxon>
        <taxon>Veillonellales</taxon>
        <taxon>Veillonellaceae</taxon>
        <taxon>Veillonella</taxon>
    </lineage>
</organism>
<evidence type="ECO:0000259" key="1">
    <source>
        <dbReference type="Pfam" id="PF22530"/>
    </source>
</evidence>
<dbReference type="EMBL" id="CACRUX010000033">
    <property type="protein sequence ID" value="VYT92695.1"/>
    <property type="molecule type" value="Genomic_DNA"/>
</dbReference>
<feature type="domain" description="Terminase large subunit ribonuclease H-like" evidence="1">
    <location>
        <begin position="312"/>
        <end position="415"/>
    </location>
</feature>
<evidence type="ECO:0000313" key="2">
    <source>
        <dbReference type="EMBL" id="VYT92695.1"/>
    </source>
</evidence>
<dbReference type="AlphaFoldDB" id="A0A6N3AJF7"/>
<dbReference type="NCBIfam" id="TIGR01630">
    <property type="entry name" value="psiM2_ORF9"/>
    <property type="match status" value="1"/>
</dbReference>
<sequence length="473" mass="54107">MNKDVIIKQAKLELARREFFYYCHLMAPDFYKSDREYLVTLCNELQSFFDSNEHNVLIMNMPPRHGKSRTAQLFVQWILGNDPTQKIMTGSYNETLSTMFAKNVRNAIQEQKADEDIVVYTDVFPNRAIKRGDSTMSLWSLAGQFNSYLATSPGGTATGFGCSLMIVDDIIKNAEEAYNANVKEQHWEWFTNTMLSRLEENGKIILIMTRWASDDLAGRAISHFKHDTKFKPKIITMKALQDDGHMLCDEVLSYDSYLAKKRAMGEDIASANYQQEPIDLKGCLYTTLKTYGSPPVNDCGQSLFTEIKNYTDTADEGEDYLCSICYGVYNKEAYILDVLYTKKGMEITEPAMARMLVQNRVNVADIESNNGGRGFARSITTILANQYQNNRCSIHPFHQSRNKKARILSNSTWVMEHIYFPVNWRDKWPEFYDAVTRYQREGKNKHDDAPDALTGVAEYCCMGGIQGGHINTY</sequence>
<name>A0A6N3AJF7_9FIRM</name>
<dbReference type="Pfam" id="PF22530">
    <property type="entry name" value="Terminase-T7_RNaseH-like"/>
    <property type="match status" value="1"/>
</dbReference>
<proteinExistence type="predicted"/>
<dbReference type="InterPro" id="IPR054762">
    <property type="entry name" value="Gp19_RNaseH-like"/>
</dbReference>
<accession>A0A6N3AJF7</accession>
<reference evidence="2" key="1">
    <citation type="submission" date="2019-11" db="EMBL/GenBank/DDBJ databases">
        <authorList>
            <person name="Feng L."/>
        </authorList>
    </citation>
    <scope>NUCLEOTIDE SEQUENCE</scope>
    <source>
        <strain evidence="2">VrattiLFYP33</strain>
    </source>
</reference>
<protein>
    <submittedName>
        <fullName evidence="2">Terminase-like family protein</fullName>
    </submittedName>
</protein>
<dbReference type="Pfam" id="PF03237">
    <property type="entry name" value="Terminase_6N"/>
    <property type="match status" value="1"/>
</dbReference>
<gene>
    <name evidence="2" type="ORF">VRLFYP33_00803</name>
</gene>
<dbReference type="RefSeq" id="WP_156704443.1">
    <property type="nucleotide sequence ID" value="NZ_CACRUX010000033.1"/>
</dbReference>
<dbReference type="InterPro" id="IPR006517">
    <property type="entry name" value="Phage_terminase_lsu-like_C"/>
</dbReference>